<dbReference type="OrthoDB" id="7390214at2"/>
<accession>A0A2U2J3T5</accession>
<dbReference type="SUPFAM" id="SSF48452">
    <property type="entry name" value="TPR-like"/>
    <property type="match status" value="1"/>
</dbReference>
<keyword evidence="1" id="KW-0175">Coiled coil</keyword>
<feature type="signal peptide" evidence="3">
    <location>
        <begin position="1"/>
        <end position="20"/>
    </location>
</feature>
<dbReference type="Gene3D" id="1.20.5.110">
    <property type="match status" value="1"/>
</dbReference>
<evidence type="ECO:0000259" key="4">
    <source>
        <dbReference type="Pfam" id="PF16331"/>
    </source>
</evidence>
<dbReference type="Proteomes" id="UP000245916">
    <property type="component" value="Unassembled WGS sequence"/>
</dbReference>
<dbReference type="RefSeq" id="WP_109271136.1">
    <property type="nucleotide sequence ID" value="NZ_QFFF01000001.1"/>
</dbReference>
<dbReference type="GO" id="GO:0070206">
    <property type="term" value="P:protein trimerization"/>
    <property type="evidence" value="ECO:0007669"/>
    <property type="project" value="InterPro"/>
</dbReference>
<evidence type="ECO:0000313" key="5">
    <source>
        <dbReference type="EMBL" id="PWG02998.1"/>
    </source>
</evidence>
<feature type="domain" description="YbgF trimerisation" evidence="4">
    <location>
        <begin position="73"/>
        <end position="130"/>
    </location>
</feature>
<evidence type="ECO:0000256" key="3">
    <source>
        <dbReference type="SAM" id="SignalP"/>
    </source>
</evidence>
<comment type="caution">
    <text evidence="5">The sequence shown here is derived from an EMBL/GenBank/DDBJ whole genome shotgun (WGS) entry which is preliminary data.</text>
</comment>
<dbReference type="Pfam" id="PF13432">
    <property type="entry name" value="TPR_16"/>
    <property type="match status" value="1"/>
</dbReference>
<keyword evidence="3" id="KW-0732">Signal</keyword>
<proteinExistence type="predicted"/>
<evidence type="ECO:0000313" key="6">
    <source>
        <dbReference type="Proteomes" id="UP000245916"/>
    </source>
</evidence>
<dbReference type="EMBL" id="QFFF01000001">
    <property type="protein sequence ID" value="PWG02998.1"/>
    <property type="molecule type" value="Genomic_DNA"/>
</dbReference>
<dbReference type="InterPro" id="IPR011990">
    <property type="entry name" value="TPR-like_helical_dom_sf"/>
</dbReference>
<keyword evidence="6" id="KW-1185">Reference proteome</keyword>
<gene>
    <name evidence="5" type="ORF">DF286_09045</name>
</gene>
<sequence length="288" mass="31200">MRFHLLGLVILASTAMPALAQERIDRRLDRLEQEMQAVQRVVFPGGAGRQGAIVPPEIQPQTGTTIGGIPATSALSDLTARVDALEAQLERLTGQAEENAYRLRQMEEAMTKYRGDVDFRLNALEQTRAPAAGPARPPEADKPVGGTAEPAAVDQPNTGDAGEDAYLLGYRLWDTGRFADAQKALEAMAKKYPSHRRASYARNLAGRAALDDGKPATAAKILLANYQDDPKGERAADSLLFLGQALVELKKPEDACKVYAELQDVYGGSMRDFIRQRLPGALKAARCS</sequence>
<organism evidence="5 6">
    <name type="scientific">Allosphingosinicella humi</name>
    <dbReference type="NCBI Taxonomy" id="2068657"/>
    <lineage>
        <taxon>Bacteria</taxon>
        <taxon>Pseudomonadati</taxon>
        <taxon>Pseudomonadota</taxon>
        <taxon>Alphaproteobacteria</taxon>
        <taxon>Sphingomonadales</taxon>
        <taxon>Sphingomonadaceae</taxon>
        <taxon>Allosphingosinicella</taxon>
    </lineage>
</organism>
<dbReference type="InterPro" id="IPR032519">
    <property type="entry name" value="YbgF_tri"/>
</dbReference>
<name>A0A2U2J3T5_9SPHN</name>
<dbReference type="Pfam" id="PF16331">
    <property type="entry name" value="TolA_bind_tri"/>
    <property type="match status" value="1"/>
</dbReference>
<feature type="coiled-coil region" evidence="1">
    <location>
        <begin position="75"/>
        <end position="109"/>
    </location>
</feature>
<dbReference type="AlphaFoldDB" id="A0A2U2J3T5"/>
<reference evidence="5 6" key="1">
    <citation type="submission" date="2018-05" db="EMBL/GenBank/DDBJ databases">
        <title>Genome of Sphingosinicella humi QZX222.</title>
        <authorList>
            <person name="Qiao Z."/>
            <person name="Wang G."/>
        </authorList>
    </citation>
    <scope>NUCLEOTIDE SEQUENCE [LARGE SCALE GENOMIC DNA]</scope>
    <source>
        <strain evidence="5 6">QZX222</strain>
    </source>
</reference>
<protein>
    <recommendedName>
        <fullName evidence="4">YbgF trimerisation domain-containing protein</fullName>
    </recommendedName>
</protein>
<feature type="chain" id="PRO_5015532800" description="YbgF trimerisation domain-containing protein" evidence="3">
    <location>
        <begin position="21"/>
        <end position="288"/>
    </location>
</feature>
<feature type="region of interest" description="Disordered" evidence="2">
    <location>
        <begin position="127"/>
        <end position="160"/>
    </location>
</feature>
<evidence type="ECO:0000256" key="2">
    <source>
        <dbReference type="SAM" id="MobiDB-lite"/>
    </source>
</evidence>
<dbReference type="Gene3D" id="1.25.40.10">
    <property type="entry name" value="Tetratricopeptide repeat domain"/>
    <property type="match status" value="1"/>
</dbReference>
<evidence type="ECO:0000256" key="1">
    <source>
        <dbReference type="SAM" id="Coils"/>
    </source>
</evidence>